<dbReference type="Gene3D" id="6.10.160.10">
    <property type="match status" value="1"/>
</dbReference>
<proteinExistence type="inferred from homology"/>
<dbReference type="PROSITE" id="PS00937">
    <property type="entry name" value="RIBOSOMAL_L20"/>
    <property type="match status" value="1"/>
</dbReference>
<dbReference type="RefSeq" id="WP_158351611.1">
    <property type="nucleotide sequence ID" value="NZ_CP032998.1"/>
</dbReference>
<dbReference type="GO" id="GO:0005840">
    <property type="term" value="C:ribosome"/>
    <property type="evidence" value="ECO:0007669"/>
    <property type="project" value="UniProtKB-KW"/>
</dbReference>
<dbReference type="InterPro" id="IPR005813">
    <property type="entry name" value="Ribosomal_bL20"/>
</dbReference>
<dbReference type="Pfam" id="PF00453">
    <property type="entry name" value="Ribosomal_L20"/>
    <property type="match status" value="1"/>
</dbReference>
<evidence type="ECO:0000256" key="2">
    <source>
        <dbReference type="ARBA" id="ARBA00022730"/>
    </source>
</evidence>
<dbReference type="PRINTS" id="PR00062">
    <property type="entry name" value="RIBOSOMALL20"/>
</dbReference>
<sequence length="122" mass="14466">MVRIKRGVIAHARHKKILKQAKGYYGARSRVYRVAYQAVIKSGQYAYRDRRQKKRQLRRLWISRINAAVRKSNITYSIFMYGLKKLNIIINRKCLSNIAFCDRDTFNLLIQKSQDAVQEMIN</sequence>
<dbReference type="Gene3D" id="1.10.1900.20">
    <property type="entry name" value="Ribosomal protein L20"/>
    <property type="match status" value="1"/>
</dbReference>
<dbReference type="InterPro" id="IPR035566">
    <property type="entry name" value="Ribosomal_protein_bL20_C"/>
</dbReference>
<evidence type="ECO:0000313" key="10">
    <source>
        <dbReference type="Proteomes" id="UP000298636"/>
    </source>
</evidence>
<evidence type="ECO:0000313" key="9">
    <source>
        <dbReference type="EMBL" id="QCI26276.1"/>
    </source>
</evidence>
<dbReference type="GO" id="GO:1990904">
    <property type="term" value="C:ribonucleoprotein complex"/>
    <property type="evidence" value="ECO:0007669"/>
    <property type="project" value="UniProtKB-KW"/>
</dbReference>
<evidence type="ECO:0000256" key="1">
    <source>
        <dbReference type="ARBA" id="ARBA00007698"/>
    </source>
</evidence>
<evidence type="ECO:0000256" key="8">
    <source>
        <dbReference type="RuleBase" id="RU000560"/>
    </source>
</evidence>
<dbReference type="EMBL" id="CP032998">
    <property type="protein sequence ID" value="QCI26276.1"/>
    <property type="molecule type" value="Genomic_DNA"/>
</dbReference>
<comment type="function">
    <text evidence="7 8">Binds directly to 23S ribosomal RNA and is necessary for the in vitro assembly process of the 50S ribosomal subunit. It is not involved in the protein synthesizing functions of that subunit.</text>
</comment>
<evidence type="ECO:0000256" key="7">
    <source>
        <dbReference type="HAMAP-Rule" id="MF_00382"/>
    </source>
</evidence>
<dbReference type="InterPro" id="IPR049946">
    <property type="entry name" value="RIBOSOMAL_L20_CS"/>
</dbReference>
<protein>
    <recommendedName>
        <fullName evidence="6 7">Large ribosomal subunit protein bL20</fullName>
    </recommendedName>
</protein>
<keyword evidence="2 7" id="KW-0699">rRNA-binding</keyword>
<keyword evidence="4 7" id="KW-0689">Ribosomal protein</keyword>
<name>A0A4D6Y8L2_9GAMM</name>
<dbReference type="SUPFAM" id="SSF74731">
    <property type="entry name" value="Ribosomal protein L20"/>
    <property type="match status" value="1"/>
</dbReference>
<evidence type="ECO:0000256" key="6">
    <source>
        <dbReference type="ARBA" id="ARBA00035172"/>
    </source>
</evidence>
<dbReference type="GO" id="GO:0019843">
    <property type="term" value="F:rRNA binding"/>
    <property type="evidence" value="ECO:0007669"/>
    <property type="project" value="UniProtKB-UniRule"/>
</dbReference>
<keyword evidence="3 7" id="KW-0694">RNA-binding</keyword>
<dbReference type="NCBIfam" id="TIGR01032">
    <property type="entry name" value="rplT_bact"/>
    <property type="match status" value="1"/>
</dbReference>
<keyword evidence="5 7" id="KW-0687">Ribonucleoprotein</keyword>
<comment type="similarity">
    <text evidence="1 7 8">Belongs to the bacterial ribosomal protein bL20 family.</text>
</comment>
<reference evidence="9 10" key="1">
    <citation type="submission" date="2018-10" db="EMBL/GenBank/DDBJ databases">
        <title>Comparative functional genomics of the obligate endosymbiont Buchnera aphidicola.</title>
        <authorList>
            <person name="Chong R.A."/>
        </authorList>
    </citation>
    <scope>NUCLEOTIDE SEQUENCE [LARGE SCALE GENOMIC DNA]</scope>
    <source>
        <strain evidence="9 10">Ssp</strain>
    </source>
</reference>
<dbReference type="CDD" id="cd07026">
    <property type="entry name" value="Ribosomal_L20"/>
    <property type="match status" value="1"/>
</dbReference>
<dbReference type="FunFam" id="1.10.1900.20:FF:000001">
    <property type="entry name" value="50S ribosomal protein L20"/>
    <property type="match status" value="1"/>
</dbReference>
<organism evidence="9 10">
    <name type="scientific">Buchnera aphidicola</name>
    <name type="common">Stegophylla sp.</name>
    <dbReference type="NCBI Taxonomy" id="2315800"/>
    <lineage>
        <taxon>Bacteria</taxon>
        <taxon>Pseudomonadati</taxon>
        <taxon>Pseudomonadota</taxon>
        <taxon>Gammaproteobacteria</taxon>
        <taxon>Enterobacterales</taxon>
        <taxon>Erwiniaceae</taxon>
        <taxon>Buchnera</taxon>
    </lineage>
</organism>
<dbReference type="AlphaFoldDB" id="A0A4D6Y8L2"/>
<accession>A0A4D6Y8L2</accession>
<gene>
    <name evidence="7" type="primary">rplT</name>
    <name evidence="9" type="ORF">D9V79_00420</name>
</gene>
<evidence type="ECO:0000256" key="3">
    <source>
        <dbReference type="ARBA" id="ARBA00022884"/>
    </source>
</evidence>
<evidence type="ECO:0000256" key="5">
    <source>
        <dbReference type="ARBA" id="ARBA00023274"/>
    </source>
</evidence>
<dbReference type="HAMAP" id="MF_00382">
    <property type="entry name" value="Ribosomal_bL20"/>
    <property type="match status" value="1"/>
</dbReference>
<dbReference type="GO" id="GO:0006412">
    <property type="term" value="P:translation"/>
    <property type="evidence" value="ECO:0007669"/>
    <property type="project" value="InterPro"/>
</dbReference>
<dbReference type="Proteomes" id="UP000298636">
    <property type="component" value="Chromosome"/>
</dbReference>
<dbReference type="GO" id="GO:0000027">
    <property type="term" value="P:ribosomal large subunit assembly"/>
    <property type="evidence" value="ECO:0007669"/>
    <property type="project" value="UniProtKB-UniRule"/>
</dbReference>
<keyword evidence="10" id="KW-1185">Reference proteome</keyword>
<dbReference type="PANTHER" id="PTHR10986">
    <property type="entry name" value="39S RIBOSOMAL PROTEIN L20"/>
    <property type="match status" value="1"/>
</dbReference>
<dbReference type="GO" id="GO:0003735">
    <property type="term" value="F:structural constituent of ribosome"/>
    <property type="evidence" value="ECO:0007669"/>
    <property type="project" value="InterPro"/>
</dbReference>
<dbReference type="OrthoDB" id="9808966at2"/>
<evidence type="ECO:0000256" key="4">
    <source>
        <dbReference type="ARBA" id="ARBA00022980"/>
    </source>
</evidence>